<evidence type="ECO:0000313" key="12">
    <source>
        <dbReference type="EMBL" id="EXY75627.1"/>
    </source>
</evidence>
<dbReference type="PROSITE" id="PS52016">
    <property type="entry name" value="TONB_DEPENDENT_REC_3"/>
    <property type="match status" value="1"/>
</dbReference>
<dbReference type="Pfam" id="PF13715">
    <property type="entry name" value="CarbopepD_reg_2"/>
    <property type="match status" value="1"/>
</dbReference>
<evidence type="ECO:0000256" key="2">
    <source>
        <dbReference type="ARBA" id="ARBA00022448"/>
    </source>
</evidence>
<dbReference type="AlphaFoldDB" id="A0A015SZI5"/>
<accession>A0A015SZI5</accession>
<dbReference type="InterPro" id="IPR039426">
    <property type="entry name" value="TonB-dep_rcpt-like"/>
</dbReference>
<dbReference type="FunFam" id="2.60.40.1120:FF:000003">
    <property type="entry name" value="Outer membrane protein Omp121"/>
    <property type="match status" value="1"/>
</dbReference>
<dbReference type="SUPFAM" id="SSF49464">
    <property type="entry name" value="Carboxypeptidase regulatory domain-like"/>
    <property type="match status" value="1"/>
</dbReference>
<evidence type="ECO:0000256" key="4">
    <source>
        <dbReference type="ARBA" id="ARBA00022692"/>
    </source>
</evidence>
<evidence type="ECO:0000256" key="8">
    <source>
        <dbReference type="PROSITE-ProRule" id="PRU01360"/>
    </source>
</evidence>
<evidence type="ECO:0000256" key="3">
    <source>
        <dbReference type="ARBA" id="ARBA00022452"/>
    </source>
</evidence>
<protein>
    <submittedName>
        <fullName evidence="12">TonB-linked outer membrane, SusC/RagA family protein</fullName>
    </submittedName>
</protein>
<dbReference type="Pfam" id="PF00593">
    <property type="entry name" value="TonB_dep_Rec_b-barrel"/>
    <property type="match status" value="1"/>
</dbReference>
<evidence type="ECO:0000256" key="6">
    <source>
        <dbReference type="ARBA" id="ARBA00023136"/>
    </source>
</evidence>
<dbReference type="Gene3D" id="2.60.40.1120">
    <property type="entry name" value="Carboxypeptidase-like, regulatory domain"/>
    <property type="match status" value="1"/>
</dbReference>
<keyword evidence="5 9" id="KW-0798">TonB box</keyword>
<sequence>MRERKLVERAVRISGMFVLLSGMGLQPCLASHSYNAALAGVVQVEQQKQKITGCVLDVTGSPLPGASVLVKGAPGRGAITDMDGNFSVEAEQGEQLEISFIGMETQVVTVSAKTRLQITLKEDSKTLDEVVVVGYGTQKKANLTGAVASVSAETLESRPITNLSQGLQGMIGNLNISADNGAPGKGYGFNVRGTTSINSSGPLVLVDGVQMDPNMINPADVESVSVLKDAASASIYGTQAAYGVVLITTKKGKDEKAKISFSSNWSVNSPTRKPEYMDSWTFANFHNLTNRNSGGGDYYDKNYMDHIYAYYTDPKHNLPVFIDPSNPNKYLYCGNTDWIDETIKDNTLMQQYTLSLNGGSGKTAYYGSIGFLDQGGTLKHYDDKYRRFNVNLNLTSDVTNWLQVRLKTVYNNTYRDAPYGSNNSDETAQINSAFYGADLRPMMPVYHPDGNFSGQGSWTNMVATQSISGERKNKENDLWLTGGLKITPLKDWTINVDYTYNMYILSKKQHGKEILEHTANPDIVTVFPHTTPSRVKFTTDDNYYQTFNAYTDYSKSLGKHNIKLLLGYNYETKSYRWFNAERENLISNDLAGLGQAYGEKYNGSGQHSWATMGYFARINYNYDERYLLELNGRYDGSSKFPKDKRFVFFPSVSAAWRISSEAFFEPAKKIVDELKIRASYGSLGNQSVGGDYPYIATMGTNGEMGYLVDGKKIASVSPGGIVSPYLTWETVRQIDLGLDWALLNSRLYGTFDWYMRKTLDMVTSGTPLPAVLGTGAPQANTADLKTTGWELSMGWRDRVNKDFSYDVSFVLSDYQAEITKFNNPQNLLSTHYVGKKWGEIWGLVTEGLFQSAEEVSAHADQSEIYGGGWYPGDVKYKDLNGDGKINKGKNTLDDPGDQKIIGNSEPRYSYGIKGGLQWRDFDFDVFFQGIGKKDVVLGGNQFWGFGNEWHVPFKHALDSWTEDNRNAYFPRSTYDNVTGNRETQTRYLQNAAYLRLKSITLGYSLPKALLAKWKIDHVRFYVSGQNLLTFDHLFDIYDPETVSLSTYPLTKSVSFGLNITL</sequence>
<evidence type="ECO:0000259" key="10">
    <source>
        <dbReference type="Pfam" id="PF00593"/>
    </source>
</evidence>
<dbReference type="NCBIfam" id="TIGR04057">
    <property type="entry name" value="SusC_RagA_signa"/>
    <property type="match status" value="1"/>
</dbReference>
<organism evidence="12 13">
    <name type="scientific">Bacteroides fragilis str. 3988T(B)14</name>
    <dbReference type="NCBI Taxonomy" id="1339315"/>
    <lineage>
        <taxon>Bacteria</taxon>
        <taxon>Pseudomonadati</taxon>
        <taxon>Bacteroidota</taxon>
        <taxon>Bacteroidia</taxon>
        <taxon>Bacteroidales</taxon>
        <taxon>Bacteroidaceae</taxon>
        <taxon>Bacteroides</taxon>
    </lineage>
</organism>
<name>A0A015SZI5_BACFG</name>
<keyword evidence="3 8" id="KW-1134">Transmembrane beta strand</keyword>
<reference evidence="12 13" key="1">
    <citation type="submission" date="2014-02" db="EMBL/GenBank/DDBJ databases">
        <authorList>
            <person name="Sears C."/>
            <person name="Carroll K."/>
            <person name="Sack B.R."/>
            <person name="Qadri F."/>
            <person name="Myers L.L."/>
            <person name="Chung G.-T."/>
            <person name="Escheverria P."/>
            <person name="Fraser C.M."/>
            <person name="Sadzewicz L."/>
            <person name="Shefchek K.A."/>
            <person name="Tallon L."/>
            <person name="Das S.P."/>
            <person name="Daugherty S."/>
            <person name="Mongodin E.F."/>
        </authorList>
    </citation>
    <scope>NUCLEOTIDE SEQUENCE [LARGE SCALE GENOMIC DNA]</scope>
    <source>
        <strain evidence="13">3988T(B)14</strain>
    </source>
</reference>
<dbReference type="InterPro" id="IPR036942">
    <property type="entry name" value="Beta-barrel_TonB_sf"/>
</dbReference>
<evidence type="ECO:0000256" key="5">
    <source>
        <dbReference type="ARBA" id="ARBA00023077"/>
    </source>
</evidence>
<evidence type="ECO:0000256" key="1">
    <source>
        <dbReference type="ARBA" id="ARBA00004571"/>
    </source>
</evidence>
<keyword evidence="2 8" id="KW-0813">Transport</keyword>
<dbReference type="InterPro" id="IPR023997">
    <property type="entry name" value="TonB-dep_OMP_SusC/RagA_CS"/>
</dbReference>
<dbReference type="SUPFAM" id="SSF56935">
    <property type="entry name" value="Porins"/>
    <property type="match status" value="1"/>
</dbReference>
<gene>
    <name evidence="12" type="ORF">M124_0577</name>
</gene>
<evidence type="ECO:0000313" key="13">
    <source>
        <dbReference type="Proteomes" id="UP000020529"/>
    </source>
</evidence>
<keyword evidence="6 8" id="KW-0472">Membrane</keyword>
<keyword evidence="4 8" id="KW-0812">Transmembrane</keyword>
<dbReference type="RefSeq" id="WP_022347983.1">
    <property type="nucleotide sequence ID" value="NZ_JGCY01000233.1"/>
</dbReference>
<dbReference type="EMBL" id="JGCY01000233">
    <property type="protein sequence ID" value="EXY75627.1"/>
    <property type="molecule type" value="Genomic_DNA"/>
</dbReference>
<comment type="caution">
    <text evidence="12">The sequence shown here is derived from an EMBL/GenBank/DDBJ whole genome shotgun (WGS) entry which is preliminary data.</text>
</comment>
<dbReference type="Proteomes" id="UP000020529">
    <property type="component" value="Unassembled WGS sequence"/>
</dbReference>
<evidence type="ECO:0000256" key="9">
    <source>
        <dbReference type="RuleBase" id="RU003357"/>
    </source>
</evidence>
<dbReference type="PATRIC" id="fig|1339315.3.peg.1384"/>
<dbReference type="Gene3D" id="2.170.130.10">
    <property type="entry name" value="TonB-dependent receptor, plug domain"/>
    <property type="match status" value="1"/>
</dbReference>
<proteinExistence type="inferred from homology"/>
<comment type="subcellular location">
    <subcellularLocation>
        <location evidence="1 8">Cell outer membrane</location>
        <topology evidence="1 8">Multi-pass membrane protein</topology>
    </subcellularLocation>
</comment>
<dbReference type="InterPro" id="IPR012910">
    <property type="entry name" value="Plug_dom"/>
</dbReference>
<feature type="domain" description="TonB-dependent receptor-like beta-barrel" evidence="10">
    <location>
        <begin position="471"/>
        <end position="1027"/>
    </location>
</feature>
<dbReference type="InterPro" id="IPR023996">
    <property type="entry name" value="TonB-dep_OMP_SusC/RagA"/>
</dbReference>
<dbReference type="GO" id="GO:0009279">
    <property type="term" value="C:cell outer membrane"/>
    <property type="evidence" value="ECO:0007669"/>
    <property type="project" value="UniProtKB-SubCell"/>
</dbReference>
<dbReference type="Gene3D" id="2.40.170.20">
    <property type="entry name" value="TonB-dependent receptor, beta-barrel domain"/>
    <property type="match status" value="1"/>
</dbReference>
<comment type="similarity">
    <text evidence="8 9">Belongs to the TonB-dependent receptor family.</text>
</comment>
<evidence type="ECO:0000256" key="7">
    <source>
        <dbReference type="ARBA" id="ARBA00023237"/>
    </source>
</evidence>
<feature type="domain" description="TonB-dependent receptor plug" evidence="11">
    <location>
        <begin position="140"/>
        <end position="244"/>
    </location>
</feature>
<dbReference type="InterPro" id="IPR037066">
    <property type="entry name" value="Plug_dom_sf"/>
</dbReference>
<dbReference type="InterPro" id="IPR008969">
    <property type="entry name" value="CarboxyPept-like_regulatory"/>
</dbReference>
<dbReference type="InterPro" id="IPR000531">
    <property type="entry name" value="Beta-barrel_TonB"/>
</dbReference>
<keyword evidence="7 8" id="KW-0998">Cell outer membrane</keyword>
<dbReference type="Pfam" id="PF07715">
    <property type="entry name" value="Plug"/>
    <property type="match status" value="1"/>
</dbReference>
<dbReference type="NCBIfam" id="TIGR04056">
    <property type="entry name" value="OMP_RagA_SusC"/>
    <property type="match status" value="1"/>
</dbReference>
<evidence type="ECO:0000259" key="11">
    <source>
        <dbReference type="Pfam" id="PF07715"/>
    </source>
</evidence>